<feature type="transmembrane region" description="Helical" evidence="2">
    <location>
        <begin position="40"/>
        <end position="56"/>
    </location>
</feature>
<evidence type="ECO:0000313" key="4">
    <source>
        <dbReference type="Proteomes" id="UP000023152"/>
    </source>
</evidence>
<keyword evidence="2" id="KW-0812">Transmembrane</keyword>
<dbReference type="EMBL" id="ASPP01007824">
    <property type="protein sequence ID" value="ETO26516.1"/>
    <property type="molecule type" value="Genomic_DNA"/>
</dbReference>
<feature type="region of interest" description="Disordered" evidence="1">
    <location>
        <begin position="1"/>
        <end position="26"/>
    </location>
</feature>
<name>X6NKK0_RETFI</name>
<evidence type="ECO:0000313" key="3">
    <source>
        <dbReference type="EMBL" id="ETO26516.1"/>
    </source>
</evidence>
<organism evidence="3 4">
    <name type="scientific">Reticulomyxa filosa</name>
    <dbReference type="NCBI Taxonomy" id="46433"/>
    <lineage>
        <taxon>Eukaryota</taxon>
        <taxon>Sar</taxon>
        <taxon>Rhizaria</taxon>
        <taxon>Retaria</taxon>
        <taxon>Foraminifera</taxon>
        <taxon>Monothalamids</taxon>
        <taxon>Reticulomyxidae</taxon>
        <taxon>Reticulomyxa</taxon>
    </lineage>
</organism>
<evidence type="ECO:0000256" key="2">
    <source>
        <dbReference type="SAM" id="Phobius"/>
    </source>
</evidence>
<protein>
    <submittedName>
        <fullName evidence="3">Uncharacterized protein</fullName>
    </submittedName>
</protein>
<evidence type="ECO:0000256" key="1">
    <source>
        <dbReference type="SAM" id="MobiDB-lite"/>
    </source>
</evidence>
<keyword evidence="2" id="KW-0472">Membrane</keyword>
<feature type="non-terminal residue" evidence="3">
    <location>
        <position position="230"/>
    </location>
</feature>
<reference evidence="3 4" key="1">
    <citation type="journal article" date="2013" name="Curr. Biol.">
        <title>The Genome of the Foraminiferan Reticulomyxa filosa.</title>
        <authorList>
            <person name="Glockner G."/>
            <person name="Hulsmann N."/>
            <person name="Schleicher M."/>
            <person name="Noegel A.A."/>
            <person name="Eichinger L."/>
            <person name="Gallinger C."/>
            <person name="Pawlowski J."/>
            <person name="Sierra R."/>
            <person name="Euteneuer U."/>
            <person name="Pillet L."/>
            <person name="Moustafa A."/>
            <person name="Platzer M."/>
            <person name="Groth M."/>
            <person name="Szafranski K."/>
            <person name="Schliwa M."/>
        </authorList>
    </citation>
    <scope>NUCLEOTIDE SEQUENCE [LARGE SCALE GENOMIC DNA]</scope>
</reference>
<gene>
    <name evidence="3" type="ORF">RFI_10622</name>
</gene>
<dbReference type="AlphaFoldDB" id="X6NKK0"/>
<keyword evidence="4" id="KW-1185">Reference proteome</keyword>
<keyword evidence="2" id="KW-1133">Transmembrane helix</keyword>
<comment type="caution">
    <text evidence="3">The sequence shown here is derived from an EMBL/GenBank/DDBJ whole genome shotgun (WGS) entry which is preliminary data.</text>
</comment>
<proteinExistence type="predicted"/>
<sequence>MPTKRNKATSEKSVPPPNQHEEKKKNVTEMIDPVNTLPKVYVVIAFVVAIIAFVLIRNKDSNQYVNNSLPFVSSPSSKQHVCYCKPYIRNLSRSKKKKKRKFICDTENWLNRNGSIEGYHVLCVRQLEGEKTALEIEYWVNGHTESDVHSKYVLSDQDMSSVTNLRAVLEGLLQIKQTDTETTKTGFQPWRMFTQFGYSITQKDYLTAFLGTVLVFEGGQFIYPPIVIGK</sequence>
<dbReference type="Proteomes" id="UP000023152">
    <property type="component" value="Unassembled WGS sequence"/>
</dbReference>
<accession>X6NKK0</accession>